<accession>A0A9W9ZAG1</accession>
<evidence type="ECO:0000256" key="5">
    <source>
        <dbReference type="PROSITE-ProRule" id="PRU00108"/>
    </source>
</evidence>
<feature type="compositionally biased region" description="Basic and acidic residues" evidence="7">
    <location>
        <begin position="35"/>
        <end position="45"/>
    </location>
</feature>
<feature type="DNA-binding region" description="Homeobox" evidence="5">
    <location>
        <begin position="89"/>
        <end position="148"/>
    </location>
</feature>
<organism evidence="9 10">
    <name type="scientific">Desmophyllum pertusum</name>
    <dbReference type="NCBI Taxonomy" id="174260"/>
    <lineage>
        <taxon>Eukaryota</taxon>
        <taxon>Metazoa</taxon>
        <taxon>Cnidaria</taxon>
        <taxon>Anthozoa</taxon>
        <taxon>Hexacorallia</taxon>
        <taxon>Scleractinia</taxon>
        <taxon>Caryophylliina</taxon>
        <taxon>Caryophylliidae</taxon>
        <taxon>Desmophyllum</taxon>
    </lineage>
</organism>
<name>A0A9W9ZAG1_9CNID</name>
<dbReference type="GO" id="GO:0000981">
    <property type="term" value="F:DNA-binding transcription factor activity, RNA polymerase II-specific"/>
    <property type="evidence" value="ECO:0007669"/>
    <property type="project" value="InterPro"/>
</dbReference>
<dbReference type="SUPFAM" id="SSF46689">
    <property type="entry name" value="Homeodomain-like"/>
    <property type="match status" value="1"/>
</dbReference>
<evidence type="ECO:0000313" key="9">
    <source>
        <dbReference type="EMBL" id="KAJ7378108.1"/>
    </source>
</evidence>
<dbReference type="InterPro" id="IPR050394">
    <property type="entry name" value="Homeobox_NK-like"/>
</dbReference>
<dbReference type="GO" id="GO:0005634">
    <property type="term" value="C:nucleus"/>
    <property type="evidence" value="ECO:0007669"/>
    <property type="project" value="UniProtKB-SubCell"/>
</dbReference>
<comment type="subcellular location">
    <subcellularLocation>
        <location evidence="1 5 6">Nucleus</location>
    </subcellularLocation>
</comment>
<proteinExistence type="predicted"/>
<gene>
    <name evidence="9" type="ORF">OS493_024773</name>
</gene>
<dbReference type="InterPro" id="IPR020479">
    <property type="entry name" value="HD_metazoa"/>
</dbReference>
<dbReference type="InterPro" id="IPR009057">
    <property type="entry name" value="Homeodomain-like_sf"/>
</dbReference>
<keyword evidence="3 5" id="KW-0371">Homeobox</keyword>
<dbReference type="GO" id="GO:0000978">
    <property type="term" value="F:RNA polymerase II cis-regulatory region sequence-specific DNA binding"/>
    <property type="evidence" value="ECO:0007669"/>
    <property type="project" value="TreeGrafter"/>
</dbReference>
<protein>
    <recommendedName>
        <fullName evidence="8">Homeobox domain-containing protein</fullName>
    </recommendedName>
</protein>
<dbReference type="PANTHER" id="PTHR24340">
    <property type="entry name" value="HOMEOBOX PROTEIN NKX"/>
    <property type="match status" value="1"/>
</dbReference>
<dbReference type="PROSITE" id="PS50071">
    <property type="entry name" value="HOMEOBOX_2"/>
    <property type="match status" value="1"/>
</dbReference>
<dbReference type="InterPro" id="IPR017970">
    <property type="entry name" value="Homeobox_CS"/>
</dbReference>
<feature type="compositionally biased region" description="Polar residues" evidence="7">
    <location>
        <begin position="15"/>
        <end position="33"/>
    </location>
</feature>
<keyword evidence="10" id="KW-1185">Reference proteome</keyword>
<dbReference type="InterPro" id="IPR001356">
    <property type="entry name" value="HD"/>
</dbReference>
<dbReference type="CDD" id="cd00086">
    <property type="entry name" value="homeodomain"/>
    <property type="match status" value="1"/>
</dbReference>
<evidence type="ECO:0000256" key="1">
    <source>
        <dbReference type="ARBA" id="ARBA00004123"/>
    </source>
</evidence>
<keyword evidence="2 5" id="KW-0238">DNA-binding</keyword>
<keyword evidence="4 5" id="KW-0539">Nucleus</keyword>
<feature type="region of interest" description="Disordered" evidence="7">
    <location>
        <begin position="15"/>
        <end position="86"/>
    </location>
</feature>
<evidence type="ECO:0000259" key="8">
    <source>
        <dbReference type="PROSITE" id="PS50071"/>
    </source>
</evidence>
<comment type="caution">
    <text evidence="9">The sequence shown here is derived from an EMBL/GenBank/DDBJ whole genome shotgun (WGS) entry which is preliminary data.</text>
</comment>
<dbReference type="Gene3D" id="1.10.10.60">
    <property type="entry name" value="Homeodomain-like"/>
    <property type="match status" value="1"/>
</dbReference>
<dbReference type="GO" id="GO:0030154">
    <property type="term" value="P:cell differentiation"/>
    <property type="evidence" value="ECO:0007669"/>
    <property type="project" value="TreeGrafter"/>
</dbReference>
<feature type="domain" description="Homeobox" evidence="8">
    <location>
        <begin position="87"/>
        <end position="147"/>
    </location>
</feature>
<dbReference type="SMART" id="SM00389">
    <property type="entry name" value="HOX"/>
    <property type="match status" value="1"/>
</dbReference>
<dbReference type="OrthoDB" id="6159439at2759"/>
<dbReference type="PROSITE" id="PS00027">
    <property type="entry name" value="HOMEOBOX_1"/>
    <property type="match status" value="1"/>
</dbReference>
<dbReference type="EMBL" id="MU826369">
    <property type="protein sequence ID" value="KAJ7378108.1"/>
    <property type="molecule type" value="Genomic_DNA"/>
</dbReference>
<evidence type="ECO:0000256" key="6">
    <source>
        <dbReference type="RuleBase" id="RU000682"/>
    </source>
</evidence>
<evidence type="ECO:0000313" key="10">
    <source>
        <dbReference type="Proteomes" id="UP001163046"/>
    </source>
</evidence>
<dbReference type="PRINTS" id="PR00024">
    <property type="entry name" value="HOMEOBOX"/>
</dbReference>
<dbReference type="PANTHER" id="PTHR24340:SF37">
    <property type="entry name" value="HOMEOBOX PROTEIN SLOU"/>
    <property type="match status" value="1"/>
</dbReference>
<reference evidence="9" key="1">
    <citation type="submission" date="2023-01" db="EMBL/GenBank/DDBJ databases">
        <title>Genome assembly of the deep-sea coral Lophelia pertusa.</title>
        <authorList>
            <person name="Herrera S."/>
            <person name="Cordes E."/>
        </authorList>
    </citation>
    <scope>NUCLEOTIDE SEQUENCE</scope>
    <source>
        <strain evidence="9">USNM1676648</strain>
        <tissue evidence="9">Polyp</tissue>
    </source>
</reference>
<evidence type="ECO:0000256" key="7">
    <source>
        <dbReference type="SAM" id="MobiDB-lite"/>
    </source>
</evidence>
<dbReference type="AlphaFoldDB" id="A0A9W9ZAG1"/>
<dbReference type="Pfam" id="PF00046">
    <property type="entry name" value="Homeodomain"/>
    <property type="match status" value="1"/>
</dbReference>
<dbReference type="Proteomes" id="UP001163046">
    <property type="component" value="Unassembled WGS sequence"/>
</dbReference>
<evidence type="ECO:0000256" key="3">
    <source>
        <dbReference type="ARBA" id="ARBA00023155"/>
    </source>
</evidence>
<evidence type="ECO:0000256" key="2">
    <source>
        <dbReference type="ARBA" id="ARBA00023125"/>
    </source>
</evidence>
<evidence type="ECO:0000256" key="4">
    <source>
        <dbReference type="ARBA" id="ARBA00023242"/>
    </source>
</evidence>
<sequence length="217" mass="25429">MAASFYINAILGNANNKNSELTSPAESQQMTIRSSRHEQEQKEITEVCDSGDVESEQLSPDIPRSEEFSNTTCPVIDHDNINNSHDNKFRRKRTAFTSGQLKSLEEKFRGKKYLTISERTCLANDLCLTDIQVKTWFQNRRTKWKKQMAPDFEEKIHWEQMHEQRLRNFCCKDCCVPLHSPWYNMVPRFCPSSNLQVVYSNMSLYPYFAPHSFEDCH</sequence>